<evidence type="ECO:0000313" key="1">
    <source>
        <dbReference type="EMBL" id="RHY70727.1"/>
    </source>
</evidence>
<dbReference type="VEuPathDB" id="FungiDB:H257_12102"/>
<name>A0A397DU28_APHAT</name>
<proteinExistence type="predicted"/>
<sequence length="534" mass="61109">MYNQPGTYEMVTTYDRRLFYPSTLGIKTDNEAYKFMFPTKAGKVGKISKIPSAGFAYGIYHVKVESHGDKRFEKMFAFSKNDHYTHTSLNFVMNVYNKHHGGNIQLTLIGNTCLKYDKKCLVESSSVFRNWYSILQKFKLKFPKNKLIKHLASSAWGHLVSTNTIIKPFDDVDPDDYSTDLDSPARYYLREVVGQSSGFMFLKLVDKEKPYFKYQLIKDTFDMFPNETKGFELHPFIKSKRTTDNLVIVKKDGKLYKYFKSVDKSINGSKNKRSAYDWEKTYKILQNHIDVVNSEEKPATKRELNMDDEKPAVPVTIPGKKAKSHIGLVDTNSATIRNLIDEFDNADVNDEPMTGKGLRLKKLIGRGFKGGAARSEMSKDHLQKQIGTKFVVLKALREGNLVLRYPSGTSVARKLPISQAVADVVDDVIGSSDSHSGRFDVSKYNQLSNNDKKIIYDLFKITRYDQTLRTPLANPYELDEAEKYMLELAKLKGQLELGNRNERNIAEFCRLSTYLYKLGMLNNKQLQDNISLLA</sequence>
<dbReference type="AlphaFoldDB" id="A0A397DU28"/>
<accession>A0A397DU28</accession>
<dbReference type="EMBL" id="QUTD01003916">
    <property type="protein sequence ID" value="RHY70727.1"/>
    <property type="molecule type" value="Genomic_DNA"/>
</dbReference>
<protein>
    <submittedName>
        <fullName evidence="1">Uncharacterized protein</fullName>
    </submittedName>
</protein>
<dbReference type="VEuPathDB" id="FungiDB:H257_18637"/>
<reference evidence="1 2" key="1">
    <citation type="submission" date="2018-08" db="EMBL/GenBank/DDBJ databases">
        <title>Aphanomyces genome sequencing and annotation.</title>
        <authorList>
            <person name="Minardi D."/>
            <person name="Oidtmann B."/>
            <person name="Van Der Giezen M."/>
            <person name="Studholme D.J."/>
        </authorList>
    </citation>
    <scope>NUCLEOTIDE SEQUENCE [LARGE SCALE GENOMIC DNA]</scope>
    <source>
        <strain evidence="1 2">D2</strain>
    </source>
</reference>
<dbReference type="Proteomes" id="UP000266643">
    <property type="component" value="Unassembled WGS sequence"/>
</dbReference>
<comment type="caution">
    <text evidence="1">The sequence shown here is derived from an EMBL/GenBank/DDBJ whole genome shotgun (WGS) entry which is preliminary data.</text>
</comment>
<gene>
    <name evidence="1" type="ORF">DYB30_007113</name>
</gene>
<evidence type="ECO:0000313" key="2">
    <source>
        <dbReference type="Proteomes" id="UP000266643"/>
    </source>
</evidence>
<organism evidence="1 2">
    <name type="scientific">Aphanomyces astaci</name>
    <name type="common">Crayfish plague agent</name>
    <dbReference type="NCBI Taxonomy" id="112090"/>
    <lineage>
        <taxon>Eukaryota</taxon>
        <taxon>Sar</taxon>
        <taxon>Stramenopiles</taxon>
        <taxon>Oomycota</taxon>
        <taxon>Saprolegniomycetes</taxon>
        <taxon>Saprolegniales</taxon>
        <taxon>Verrucalvaceae</taxon>
        <taxon>Aphanomyces</taxon>
    </lineage>
</organism>